<dbReference type="InterPro" id="IPR036249">
    <property type="entry name" value="Thioredoxin-like_sf"/>
</dbReference>
<dbReference type="PROSITE" id="PS50404">
    <property type="entry name" value="GST_NTER"/>
    <property type="match status" value="1"/>
</dbReference>
<gene>
    <name evidence="2" type="ORF">CC1G_04959</name>
</gene>
<dbReference type="OMA" id="PYHTEWV"/>
<dbReference type="InterPro" id="IPR036282">
    <property type="entry name" value="Glutathione-S-Trfase_C_sf"/>
</dbReference>
<dbReference type="InterPro" id="IPR054416">
    <property type="entry name" value="GST_UstS-like_C"/>
</dbReference>
<sequence length="265" mass="30663">MQQDILSVLDQEKITLFDLDSEAPGKAFSPSTWKVRYSLNFNKIPFVTRWLDFVEVQPLCLAIGAKPTRKRPDGSDMYTLPVIYDPTTKKAVSESLAIVEYLDRQYPQSPRVIPDITQGLVRAFVHAFSKEIMILYQFGVLLQLEIVKPGSKEYYRRDREALLEASLEDVVPKGEKRKVEWAKVKQAFDTFSSWFGDEGEFVPGGRRKWVMGDSPSFPDFVFAAHLQWIRKVLGEESGEWKDIMRWNQGRWAHLLEQCRIYEGSC</sequence>
<protein>
    <recommendedName>
        <fullName evidence="1">GST N-terminal domain-containing protein</fullName>
    </recommendedName>
</protein>
<name>A8NSA6_COPC7</name>
<dbReference type="RefSeq" id="XP_001835966.1">
    <property type="nucleotide sequence ID" value="XM_001835914.1"/>
</dbReference>
<organism evidence="2 3">
    <name type="scientific">Coprinopsis cinerea (strain Okayama-7 / 130 / ATCC MYA-4618 / FGSC 9003)</name>
    <name type="common">Inky cap fungus</name>
    <name type="synonym">Hormographiella aspergillata</name>
    <dbReference type="NCBI Taxonomy" id="240176"/>
    <lineage>
        <taxon>Eukaryota</taxon>
        <taxon>Fungi</taxon>
        <taxon>Dikarya</taxon>
        <taxon>Basidiomycota</taxon>
        <taxon>Agaricomycotina</taxon>
        <taxon>Agaricomycetes</taxon>
        <taxon>Agaricomycetidae</taxon>
        <taxon>Agaricales</taxon>
        <taxon>Agaricineae</taxon>
        <taxon>Psathyrellaceae</taxon>
        <taxon>Coprinopsis</taxon>
    </lineage>
</organism>
<dbReference type="SUPFAM" id="SSF52833">
    <property type="entry name" value="Thioredoxin-like"/>
    <property type="match status" value="1"/>
</dbReference>
<evidence type="ECO:0000313" key="3">
    <source>
        <dbReference type="Proteomes" id="UP000001861"/>
    </source>
</evidence>
<dbReference type="InterPro" id="IPR004045">
    <property type="entry name" value="Glutathione_S-Trfase_N"/>
</dbReference>
<proteinExistence type="predicted"/>
<feature type="domain" description="GST N-terminal" evidence="1">
    <location>
        <begin position="19"/>
        <end position="110"/>
    </location>
</feature>
<comment type="caution">
    <text evidence="2">The sequence shown here is derived from an EMBL/GenBank/DDBJ whole genome shotgun (WGS) entry which is preliminary data.</text>
</comment>
<evidence type="ECO:0000259" key="1">
    <source>
        <dbReference type="PROSITE" id="PS50404"/>
    </source>
</evidence>
<dbReference type="Gene3D" id="3.40.30.10">
    <property type="entry name" value="Glutaredoxin"/>
    <property type="match status" value="1"/>
</dbReference>
<dbReference type="SUPFAM" id="SSF47616">
    <property type="entry name" value="GST C-terminal domain-like"/>
    <property type="match status" value="1"/>
</dbReference>
<dbReference type="STRING" id="240176.A8NSA6"/>
<dbReference type="VEuPathDB" id="FungiDB:CC1G_04959"/>
<dbReference type="Gene3D" id="1.20.1050.10">
    <property type="match status" value="1"/>
</dbReference>
<dbReference type="Proteomes" id="UP000001861">
    <property type="component" value="Unassembled WGS sequence"/>
</dbReference>
<dbReference type="OrthoDB" id="4951845at2759"/>
<keyword evidence="3" id="KW-1185">Reference proteome</keyword>
<dbReference type="Pfam" id="PF13417">
    <property type="entry name" value="GST_N_3"/>
    <property type="match status" value="1"/>
</dbReference>
<dbReference type="GeneID" id="6012502"/>
<evidence type="ECO:0000313" key="2">
    <source>
        <dbReference type="EMBL" id="EAU85742.1"/>
    </source>
</evidence>
<dbReference type="KEGG" id="cci:CC1G_04959"/>
<dbReference type="AlphaFoldDB" id="A8NSA6"/>
<dbReference type="InParanoid" id="A8NSA6"/>
<dbReference type="Pfam" id="PF22041">
    <property type="entry name" value="GST_C_7"/>
    <property type="match status" value="1"/>
</dbReference>
<dbReference type="eggNOG" id="ENOG502QQN3">
    <property type="taxonomic scope" value="Eukaryota"/>
</dbReference>
<reference evidence="2 3" key="1">
    <citation type="journal article" date="2010" name="Proc. Natl. Acad. Sci. U.S.A.">
        <title>Insights into evolution of multicellular fungi from the assembled chromosomes of the mushroom Coprinopsis cinerea (Coprinus cinereus).</title>
        <authorList>
            <person name="Stajich J.E."/>
            <person name="Wilke S.K."/>
            <person name="Ahren D."/>
            <person name="Au C.H."/>
            <person name="Birren B.W."/>
            <person name="Borodovsky M."/>
            <person name="Burns C."/>
            <person name="Canback B."/>
            <person name="Casselton L.A."/>
            <person name="Cheng C.K."/>
            <person name="Deng J."/>
            <person name="Dietrich F.S."/>
            <person name="Fargo D.C."/>
            <person name="Farman M.L."/>
            <person name="Gathman A.C."/>
            <person name="Goldberg J."/>
            <person name="Guigo R."/>
            <person name="Hoegger P.J."/>
            <person name="Hooker J.B."/>
            <person name="Huggins A."/>
            <person name="James T.Y."/>
            <person name="Kamada T."/>
            <person name="Kilaru S."/>
            <person name="Kodira C."/>
            <person name="Kues U."/>
            <person name="Kupfer D."/>
            <person name="Kwan H.S."/>
            <person name="Lomsadze A."/>
            <person name="Li W."/>
            <person name="Lilly W.W."/>
            <person name="Ma L.J."/>
            <person name="Mackey A.J."/>
            <person name="Manning G."/>
            <person name="Martin F."/>
            <person name="Muraguchi H."/>
            <person name="Natvig D.O."/>
            <person name="Palmerini H."/>
            <person name="Ramesh M.A."/>
            <person name="Rehmeyer C.J."/>
            <person name="Roe B.A."/>
            <person name="Shenoy N."/>
            <person name="Stanke M."/>
            <person name="Ter-Hovhannisyan V."/>
            <person name="Tunlid A."/>
            <person name="Velagapudi R."/>
            <person name="Vision T.J."/>
            <person name="Zeng Q."/>
            <person name="Zolan M.E."/>
            <person name="Pukkila P.J."/>
        </authorList>
    </citation>
    <scope>NUCLEOTIDE SEQUENCE [LARGE SCALE GENOMIC DNA]</scope>
    <source>
        <strain evidence="3">Okayama-7 / 130 / ATCC MYA-4618 / FGSC 9003</strain>
    </source>
</reference>
<accession>A8NSA6</accession>
<dbReference type="EMBL" id="AACS02000008">
    <property type="protein sequence ID" value="EAU85742.1"/>
    <property type="molecule type" value="Genomic_DNA"/>
</dbReference>